<evidence type="ECO:0000256" key="3">
    <source>
        <dbReference type="ARBA" id="ARBA00023136"/>
    </source>
</evidence>
<dbReference type="Pfam" id="PF01086">
    <property type="entry name" value="Clathrin_lg_ch"/>
    <property type="match status" value="1"/>
</dbReference>
<keyword evidence="5 6" id="KW-0968">Cytoplasmic vesicle</keyword>
<evidence type="ECO:0000256" key="2">
    <source>
        <dbReference type="ARBA" id="ARBA00005263"/>
    </source>
</evidence>
<comment type="function">
    <text evidence="6">Clathrin is the major protein of the polyhedral coat of coated pits and vesicles.</text>
</comment>
<evidence type="ECO:0000256" key="5">
    <source>
        <dbReference type="ARBA" id="ARBA00023329"/>
    </source>
</evidence>
<keyword evidence="4 6" id="KW-0168">Coated pit</keyword>
<dbReference type="PANTHER" id="PTHR10639">
    <property type="entry name" value="CLATHRIN LIGHT CHAIN"/>
    <property type="match status" value="1"/>
</dbReference>
<dbReference type="OrthoDB" id="5512at2759"/>
<keyword evidence="9" id="KW-1185">Reference proteome</keyword>
<evidence type="ECO:0000256" key="4">
    <source>
        <dbReference type="ARBA" id="ARBA00023176"/>
    </source>
</evidence>
<sequence>MSNFPDLDEFESGAVPSGSDDLARAQSAFPSLDDDDDFGAPAAAPSATASRRPASGLQFPALDELDKPRQPALADAADDDDFLGTPTRATQQAPAPARQYAPDDFMSSFARDPPAAAPAPAVHEEDEVSKFANQFPDIGQPEPAPAPAPTQQLQQNGYSTAPQYAASQGAFTQAPEPETDAIKAWRAKQAEEIKERDARSAEKREETITRAQKAIDDFYKNYNEAKEKNIASNKEEESKYLSAQTDALAKGTTWDRIAELVELKDSRSKTNTKSTRDLTRFKELILSLKREGETAPGAGGY</sequence>
<reference evidence="8 9" key="2">
    <citation type="journal article" date="2012" name="Open Biol.">
        <title>Characteristics of nucleosomes and linker DNA regions on the genome of the basidiomycete Mixia osmundae revealed by mono- and dinucleosome mapping.</title>
        <authorList>
            <person name="Nishida H."/>
            <person name="Kondo S."/>
            <person name="Matsumoto T."/>
            <person name="Suzuki Y."/>
            <person name="Yoshikawa H."/>
            <person name="Taylor T.D."/>
            <person name="Sugiyama J."/>
        </authorList>
    </citation>
    <scope>NUCLEOTIDE SEQUENCE [LARGE SCALE GENOMIC DNA]</scope>
    <source>
        <strain evidence="9">CBS 9802 / IAM 14324 / JCM 22182 / KY 12970</strain>
    </source>
</reference>
<dbReference type="HOGENOM" id="CLU_069856_1_0_1"/>
<feature type="compositionally biased region" description="Acidic residues" evidence="7">
    <location>
        <begin position="1"/>
        <end position="11"/>
    </location>
</feature>
<keyword evidence="3 6" id="KW-0472">Membrane</keyword>
<dbReference type="GO" id="GO:0030130">
    <property type="term" value="C:clathrin coat of trans-Golgi network vesicle"/>
    <property type="evidence" value="ECO:0007669"/>
    <property type="project" value="InterPro"/>
</dbReference>
<dbReference type="eggNOG" id="KOG4031">
    <property type="taxonomic scope" value="Eukaryota"/>
</dbReference>
<evidence type="ECO:0000313" key="8">
    <source>
        <dbReference type="EMBL" id="GAA97191.1"/>
    </source>
</evidence>
<dbReference type="GO" id="GO:0032050">
    <property type="term" value="F:clathrin heavy chain binding"/>
    <property type="evidence" value="ECO:0007669"/>
    <property type="project" value="TreeGrafter"/>
</dbReference>
<organism evidence="8 9">
    <name type="scientific">Mixia osmundae (strain CBS 9802 / IAM 14324 / JCM 22182 / KY 12970)</name>
    <dbReference type="NCBI Taxonomy" id="764103"/>
    <lineage>
        <taxon>Eukaryota</taxon>
        <taxon>Fungi</taxon>
        <taxon>Dikarya</taxon>
        <taxon>Basidiomycota</taxon>
        <taxon>Pucciniomycotina</taxon>
        <taxon>Mixiomycetes</taxon>
        <taxon>Mixiales</taxon>
        <taxon>Mixiaceae</taxon>
        <taxon>Mixia</taxon>
    </lineage>
</organism>
<name>G7E310_MIXOS</name>
<dbReference type="Proteomes" id="UP000009131">
    <property type="component" value="Unassembled WGS sequence"/>
</dbReference>
<protein>
    <recommendedName>
        <fullName evidence="6">Clathrin light chain</fullName>
    </recommendedName>
</protein>
<reference evidence="8 9" key="1">
    <citation type="journal article" date="2011" name="J. Gen. Appl. Microbiol.">
        <title>Draft genome sequencing of the enigmatic basidiomycete Mixia osmundae.</title>
        <authorList>
            <person name="Nishida H."/>
            <person name="Nagatsuka Y."/>
            <person name="Sugiyama J."/>
        </authorList>
    </citation>
    <scope>NUCLEOTIDE SEQUENCE [LARGE SCALE GENOMIC DNA]</scope>
    <source>
        <strain evidence="9">CBS 9802 / IAM 14324 / JCM 22182 / KY 12970</strain>
    </source>
</reference>
<feature type="region of interest" description="Disordered" evidence="7">
    <location>
        <begin position="1"/>
        <end position="207"/>
    </location>
</feature>
<dbReference type="EMBL" id="BABT02000117">
    <property type="protein sequence ID" value="GAA97191.1"/>
    <property type="molecule type" value="Genomic_DNA"/>
</dbReference>
<comment type="subcellular location">
    <subcellularLocation>
        <location evidence="1 6">Cytoplasmic vesicle membrane</location>
        <topology evidence="1 6">Peripheral membrane protein</topology>
        <orientation evidence="1 6">Cytoplasmic side</orientation>
    </subcellularLocation>
    <subcellularLocation>
        <location evidence="6">Membrane</location>
        <location evidence="6">Coated pit</location>
        <topology evidence="6">Peripheral membrane protein</topology>
        <orientation evidence="6">Cytoplasmic side</orientation>
    </subcellularLocation>
    <text evidence="6">Cytoplasmic face of coated pits and vesicles.</text>
</comment>
<dbReference type="RefSeq" id="XP_014571014.1">
    <property type="nucleotide sequence ID" value="XM_014715528.1"/>
</dbReference>
<dbReference type="STRING" id="764103.G7E310"/>
<evidence type="ECO:0000256" key="7">
    <source>
        <dbReference type="SAM" id="MobiDB-lite"/>
    </source>
</evidence>
<dbReference type="GO" id="GO:0005198">
    <property type="term" value="F:structural molecule activity"/>
    <property type="evidence" value="ECO:0007669"/>
    <property type="project" value="InterPro"/>
</dbReference>
<dbReference type="AlphaFoldDB" id="G7E310"/>
<evidence type="ECO:0000313" key="9">
    <source>
        <dbReference type="Proteomes" id="UP000009131"/>
    </source>
</evidence>
<dbReference type="GO" id="GO:0006886">
    <property type="term" value="P:intracellular protein transport"/>
    <property type="evidence" value="ECO:0007669"/>
    <property type="project" value="InterPro"/>
</dbReference>
<dbReference type="GO" id="GO:0030132">
    <property type="term" value="C:clathrin coat of coated pit"/>
    <property type="evidence" value="ECO:0007669"/>
    <property type="project" value="InterPro"/>
</dbReference>
<feature type="compositionally biased region" description="Low complexity" evidence="7">
    <location>
        <begin position="85"/>
        <end position="99"/>
    </location>
</feature>
<dbReference type="InterPro" id="IPR000996">
    <property type="entry name" value="Clathrin_L-chain"/>
</dbReference>
<evidence type="ECO:0000256" key="1">
    <source>
        <dbReference type="ARBA" id="ARBA00004180"/>
    </source>
</evidence>
<dbReference type="PANTHER" id="PTHR10639:SF7">
    <property type="entry name" value="CLATHRIN LIGHT CHAIN"/>
    <property type="match status" value="1"/>
</dbReference>
<feature type="compositionally biased region" description="Low complexity" evidence="7">
    <location>
        <begin position="39"/>
        <end position="56"/>
    </location>
</feature>
<proteinExistence type="inferred from homology"/>
<feature type="compositionally biased region" description="Polar residues" evidence="7">
    <location>
        <begin position="156"/>
        <end position="171"/>
    </location>
</feature>
<comment type="similarity">
    <text evidence="2 6">Belongs to the clathrin light chain family.</text>
</comment>
<gene>
    <name evidence="8" type="primary">Mo03867</name>
    <name evidence="8" type="ORF">E5Q_03867</name>
</gene>
<dbReference type="FunCoup" id="G7E310">
    <property type="interactions" value="196"/>
</dbReference>
<dbReference type="InParanoid" id="G7E310"/>
<comment type="caution">
    <text evidence="8">The sequence shown here is derived from an EMBL/GenBank/DDBJ whole genome shotgun (WGS) entry which is preliminary data.</text>
</comment>
<feature type="compositionally biased region" description="Basic and acidic residues" evidence="7">
    <location>
        <begin position="180"/>
        <end position="207"/>
    </location>
</feature>
<dbReference type="GO" id="GO:0072583">
    <property type="term" value="P:clathrin-dependent endocytosis"/>
    <property type="evidence" value="ECO:0007669"/>
    <property type="project" value="TreeGrafter"/>
</dbReference>
<evidence type="ECO:0000256" key="6">
    <source>
        <dbReference type="RuleBase" id="RU363137"/>
    </source>
</evidence>
<accession>G7E310</accession>